<gene>
    <name evidence="2" type="ORF">HHI36_013405</name>
</gene>
<dbReference type="AlphaFoldDB" id="A0ABD2NI68"/>
<dbReference type="EMBL" id="JABFTP020000103">
    <property type="protein sequence ID" value="KAL3278060.1"/>
    <property type="molecule type" value="Genomic_DNA"/>
</dbReference>
<organism evidence="2 3">
    <name type="scientific">Cryptolaemus montrouzieri</name>
    <dbReference type="NCBI Taxonomy" id="559131"/>
    <lineage>
        <taxon>Eukaryota</taxon>
        <taxon>Metazoa</taxon>
        <taxon>Ecdysozoa</taxon>
        <taxon>Arthropoda</taxon>
        <taxon>Hexapoda</taxon>
        <taxon>Insecta</taxon>
        <taxon>Pterygota</taxon>
        <taxon>Neoptera</taxon>
        <taxon>Endopterygota</taxon>
        <taxon>Coleoptera</taxon>
        <taxon>Polyphaga</taxon>
        <taxon>Cucujiformia</taxon>
        <taxon>Coccinelloidea</taxon>
        <taxon>Coccinellidae</taxon>
        <taxon>Scymninae</taxon>
        <taxon>Scymnini</taxon>
        <taxon>Cryptolaemus</taxon>
    </lineage>
</organism>
<feature type="region of interest" description="Disordered" evidence="1">
    <location>
        <begin position="47"/>
        <end position="89"/>
    </location>
</feature>
<evidence type="ECO:0000313" key="2">
    <source>
        <dbReference type="EMBL" id="KAL3278060.1"/>
    </source>
</evidence>
<evidence type="ECO:0000256" key="1">
    <source>
        <dbReference type="SAM" id="MobiDB-lite"/>
    </source>
</evidence>
<dbReference type="Proteomes" id="UP001516400">
    <property type="component" value="Unassembled WGS sequence"/>
</dbReference>
<keyword evidence="3" id="KW-1185">Reference proteome</keyword>
<feature type="compositionally biased region" description="Basic and acidic residues" evidence="1">
    <location>
        <begin position="65"/>
        <end position="74"/>
    </location>
</feature>
<accession>A0ABD2NI68</accession>
<feature type="compositionally biased region" description="Polar residues" evidence="1">
    <location>
        <begin position="47"/>
        <end position="59"/>
    </location>
</feature>
<feature type="compositionally biased region" description="Acidic residues" evidence="1">
    <location>
        <begin position="75"/>
        <end position="89"/>
    </location>
</feature>
<evidence type="ECO:0000313" key="3">
    <source>
        <dbReference type="Proteomes" id="UP001516400"/>
    </source>
</evidence>
<proteinExistence type="predicted"/>
<reference evidence="2 3" key="1">
    <citation type="journal article" date="2021" name="BMC Biol.">
        <title>Horizontally acquired antibacterial genes associated with adaptive radiation of ladybird beetles.</title>
        <authorList>
            <person name="Li H.S."/>
            <person name="Tang X.F."/>
            <person name="Huang Y.H."/>
            <person name="Xu Z.Y."/>
            <person name="Chen M.L."/>
            <person name="Du X.Y."/>
            <person name="Qiu B.Y."/>
            <person name="Chen P.T."/>
            <person name="Zhang W."/>
            <person name="Slipinski A."/>
            <person name="Escalona H.E."/>
            <person name="Waterhouse R.M."/>
            <person name="Zwick A."/>
            <person name="Pang H."/>
        </authorList>
    </citation>
    <scope>NUCLEOTIDE SEQUENCE [LARGE SCALE GENOMIC DNA]</scope>
    <source>
        <strain evidence="2">SYSU2018</strain>
    </source>
</reference>
<sequence>MTSRGKLMLKLAMEQNICEQNVCDKVVCVISTESSNLNTKSTIEPLSTQLPSVTSPHESLSTEDPCLKEKSDSESKEDDFYFSDSDDDAEYIPNNEDLEVLQITVMKMMKMKSDASKRKCVSKIQPLLF</sequence>
<name>A0ABD2NI68_9CUCU</name>
<protein>
    <submittedName>
        <fullName evidence="2">Uncharacterized protein</fullName>
    </submittedName>
</protein>
<comment type="caution">
    <text evidence="2">The sequence shown here is derived from an EMBL/GenBank/DDBJ whole genome shotgun (WGS) entry which is preliminary data.</text>
</comment>